<evidence type="ECO:0000313" key="3">
    <source>
        <dbReference type="Proteomes" id="UP000813461"/>
    </source>
</evidence>
<gene>
    <name evidence="2" type="ORF">FB567DRAFT_525903</name>
</gene>
<dbReference type="PANTHER" id="PTHR24148:SF80">
    <property type="entry name" value="HETEROKARYON INCOMPATIBILITY DOMAIN-CONTAINING PROTEIN"/>
    <property type="match status" value="1"/>
</dbReference>
<reference evidence="2" key="1">
    <citation type="journal article" date="2021" name="Nat. Commun.">
        <title>Genetic determinants of endophytism in the Arabidopsis root mycobiome.</title>
        <authorList>
            <person name="Mesny F."/>
            <person name="Miyauchi S."/>
            <person name="Thiergart T."/>
            <person name="Pickel B."/>
            <person name="Atanasova L."/>
            <person name="Karlsson M."/>
            <person name="Huettel B."/>
            <person name="Barry K.W."/>
            <person name="Haridas S."/>
            <person name="Chen C."/>
            <person name="Bauer D."/>
            <person name="Andreopoulos W."/>
            <person name="Pangilinan J."/>
            <person name="LaButti K."/>
            <person name="Riley R."/>
            <person name="Lipzen A."/>
            <person name="Clum A."/>
            <person name="Drula E."/>
            <person name="Henrissat B."/>
            <person name="Kohler A."/>
            <person name="Grigoriev I.V."/>
            <person name="Martin F.M."/>
            <person name="Hacquard S."/>
        </authorList>
    </citation>
    <scope>NUCLEOTIDE SEQUENCE</scope>
    <source>
        <strain evidence="2">MPI-SDFR-AT-0120</strain>
    </source>
</reference>
<accession>A0A8K0R708</accession>
<dbReference type="InterPro" id="IPR052895">
    <property type="entry name" value="HetReg/Transcr_Mod"/>
</dbReference>
<comment type="caution">
    <text evidence="2">The sequence shown here is derived from an EMBL/GenBank/DDBJ whole genome shotgun (WGS) entry which is preliminary data.</text>
</comment>
<evidence type="ECO:0000313" key="2">
    <source>
        <dbReference type="EMBL" id="KAH7087846.1"/>
    </source>
</evidence>
<dbReference type="PANTHER" id="PTHR24148">
    <property type="entry name" value="ANKYRIN REPEAT DOMAIN-CONTAINING PROTEIN 39 HOMOLOG-RELATED"/>
    <property type="match status" value="1"/>
</dbReference>
<dbReference type="Pfam" id="PF06985">
    <property type="entry name" value="HET"/>
    <property type="match status" value="1"/>
</dbReference>
<keyword evidence="3" id="KW-1185">Reference proteome</keyword>
<proteinExistence type="predicted"/>
<dbReference type="OrthoDB" id="2157530at2759"/>
<sequence length="677" mass="77121">MTTFCRLHTGFLSQARPLSCYSPPHHSRVVMGTEHIKRSKAYNFQPLLDGHIRLIRLEPSRDPAADLHFSFSHGPYKKVEGDYEALSYTWGGSPSKTYPLYHISTLGIRRIVYMTANLDAALRRLRHRHDIRVLWVDAVCINQKDDKEKSTQIPLMADIYRGAGRVVAWIGPVAHDSDEEKGMRFLGHLSRHQDYLDACVQQKHKLLNDPLPLRRMGCFFSLPWFSRLWIIQEITLNIDVLLFCGSYQLSWARLAAAVGILQKKKLWEKVLTGRPHIKALKKTIDLWMQQGLVRSSDSLSNRVREPRSAFTDLMESYRDFGCADDRDRIFALYRTPGHDGIRPRSQTSFVSNMIVMLVDYSISVDETYRTFSLACFKTSGQPSSHGIMHSLLLRQYASQDSRGPSWLVDWRKKPTYPFRNSAESKFDVNYYGHLHRNMIKISPSHSAVDDPRFGYTQVTNKIERSAFTDIDHFLLAVAEAFSQMDTPDGVSKANTFAKCMKMLLRCYWPNPTQSDRVSCPIMLDVYLKDVYERHNTGVSNVSEDFEQMVEGVEEATKQLCFFQSSLPSPSSSFIGLGNDNLKKHDRIISTVPNVTVIAPGYKVYIALILRHMRTLGKDTIGEGEYDEIAEAHPHSCLEEDTTTGTVSSYRLIGSAMTVAPLMMKIPGNGITRAVWVE</sequence>
<feature type="domain" description="Heterokaryon incompatibility" evidence="1">
    <location>
        <begin position="83"/>
        <end position="233"/>
    </location>
</feature>
<dbReference type="Proteomes" id="UP000813461">
    <property type="component" value="Unassembled WGS sequence"/>
</dbReference>
<dbReference type="InterPro" id="IPR010730">
    <property type="entry name" value="HET"/>
</dbReference>
<evidence type="ECO:0000259" key="1">
    <source>
        <dbReference type="Pfam" id="PF06985"/>
    </source>
</evidence>
<protein>
    <submittedName>
        <fullName evidence="2">Heterokaryon incompatibility protein-domain-containing protein</fullName>
    </submittedName>
</protein>
<organism evidence="2 3">
    <name type="scientific">Paraphoma chrysanthemicola</name>
    <dbReference type="NCBI Taxonomy" id="798071"/>
    <lineage>
        <taxon>Eukaryota</taxon>
        <taxon>Fungi</taxon>
        <taxon>Dikarya</taxon>
        <taxon>Ascomycota</taxon>
        <taxon>Pezizomycotina</taxon>
        <taxon>Dothideomycetes</taxon>
        <taxon>Pleosporomycetidae</taxon>
        <taxon>Pleosporales</taxon>
        <taxon>Pleosporineae</taxon>
        <taxon>Phaeosphaeriaceae</taxon>
        <taxon>Paraphoma</taxon>
    </lineage>
</organism>
<dbReference type="EMBL" id="JAGMVJ010000009">
    <property type="protein sequence ID" value="KAH7087846.1"/>
    <property type="molecule type" value="Genomic_DNA"/>
</dbReference>
<name>A0A8K0R708_9PLEO</name>
<dbReference type="AlphaFoldDB" id="A0A8K0R708"/>